<dbReference type="InterPro" id="IPR015897">
    <property type="entry name" value="CHK_kinase-like"/>
</dbReference>
<evidence type="ECO:0000259" key="1">
    <source>
        <dbReference type="SMART" id="SM00587"/>
    </source>
</evidence>
<proteinExistence type="predicted"/>
<dbReference type="Gene3D" id="3.90.1200.10">
    <property type="match status" value="1"/>
</dbReference>
<feature type="domain" description="CHK kinase-like" evidence="1">
    <location>
        <begin position="163"/>
        <end position="354"/>
    </location>
</feature>
<sequence>MAPAQDELRDNGVVTVDDVWQGRTPPPEWLDVAFVQRVLTQRSANCETEPFVEHIEVRYATAEGDNYCSQLFRVRARVRGCVGAGVGVGASGPRCVLVKCLPPGDAFRRLVEAQGFFRTEAHVMRHVVPAMEALLRAAGPRAPRPPPFAARCLAHGPLPDTHLVLQDLSPEGFGLADRLQGLDAASARLAARALARFHAASAALLRRRPRLLAPLPRSPLDAAPTDERQAEAYLAAAARAFAAWGGPFARYHDKVLSLQGKIFKKVQAMDRVRPGKFNVMVHGDFWINNILFKRDTKGQVCDVRFVDLQMCHVSNPAFDLLLLRYTSLSEDVFWHDWDRLLEEYAGVLAETLELLGEPPVTLEDIRRDLEEAKHFAVPASLLWLPPVKMQGATYDIEQVLEEGGFDSQAGMYHTPLFRRWMEKLLPLFDKEGVFDL</sequence>
<accession>A0AAN9W720</accession>
<dbReference type="PANTHER" id="PTHR11012">
    <property type="entry name" value="PROTEIN KINASE-LIKE DOMAIN-CONTAINING"/>
    <property type="match status" value="1"/>
</dbReference>
<evidence type="ECO:0000313" key="3">
    <source>
        <dbReference type="Proteomes" id="UP001378592"/>
    </source>
</evidence>
<dbReference type="EMBL" id="JAZDUA010000004">
    <property type="protein sequence ID" value="KAK7874190.1"/>
    <property type="molecule type" value="Genomic_DNA"/>
</dbReference>
<dbReference type="SMART" id="SM00587">
    <property type="entry name" value="CHK"/>
    <property type="match status" value="1"/>
</dbReference>
<comment type="caution">
    <text evidence="2">The sequence shown here is derived from an EMBL/GenBank/DDBJ whole genome shotgun (WGS) entry which is preliminary data.</text>
</comment>
<dbReference type="Proteomes" id="UP001378592">
    <property type="component" value="Unassembled WGS sequence"/>
</dbReference>
<dbReference type="SUPFAM" id="SSF56112">
    <property type="entry name" value="Protein kinase-like (PK-like)"/>
    <property type="match status" value="1"/>
</dbReference>
<evidence type="ECO:0000313" key="2">
    <source>
        <dbReference type="EMBL" id="KAK7874190.1"/>
    </source>
</evidence>
<gene>
    <name evidence="2" type="ORF">R5R35_006236</name>
</gene>
<dbReference type="PANTHER" id="PTHR11012:SF56">
    <property type="entry name" value="CHK KINASE-LIKE DOMAIN-CONTAINING PROTEIN-RELATED"/>
    <property type="match status" value="1"/>
</dbReference>
<keyword evidence="3" id="KW-1185">Reference proteome</keyword>
<dbReference type="InterPro" id="IPR004119">
    <property type="entry name" value="EcKL"/>
</dbReference>
<dbReference type="AlphaFoldDB" id="A0AAN9W720"/>
<dbReference type="Pfam" id="PF02958">
    <property type="entry name" value="EcKL"/>
    <property type="match status" value="1"/>
</dbReference>
<protein>
    <recommendedName>
        <fullName evidence="1">CHK kinase-like domain-containing protein</fullName>
    </recommendedName>
</protein>
<dbReference type="InterPro" id="IPR011009">
    <property type="entry name" value="Kinase-like_dom_sf"/>
</dbReference>
<reference evidence="2 3" key="1">
    <citation type="submission" date="2024-03" db="EMBL/GenBank/DDBJ databases">
        <title>The genome assembly and annotation of the cricket Gryllus longicercus Weissman &amp; Gray.</title>
        <authorList>
            <person name="Szrajer S."/>
            <person name="Gray D."/>
            <person name="Ylla G."/>
        </authorList>
    </citation>
    <scope>NUCLEOTIDE SEQUENCE [LARGE SCALE GENOMIC DNA]</scope>
    <source>
        <strain evidence="2">DAG 2021-001</strain>
        <tissue evidence="2">Whole body minus gut</tissue>
    </source>
</reference>
<organism evidence="2 3">
    <name type="scientific">Gryllus longicercus</name>
    <dbReference type="NCBI Taxonomy" id="2509291"/>
    <lineage>
        <taxon>Eukaryota</taxon>
        <taxon>Metazoa</taxon>
        <taxon>Ecdysozoa</taxon>
        <taxon>Arthropoda</taxon>
        <taxon>Hexapoda</taxon>
        <taxon>Insecta</taxon>
        <taxon>Pterygota</taxon>
        <taxon>Neoptera</taxon>
        <taxon>Polyneoptera</taxon>
        <taxon>Orthoptera</taxon>
        <taxon>Ensifera</taxon>
        <taxon>Gryllidea</taxon>
        <taxon>Grylloidea</taxon>
        <taxon>Gryllidae</taxon>
        <taxon>Gryllinae</taxon>
        <taxon>Gryllus</taxon>
    </lineage>
</organism>
<name>A0AAN9W720_9ORTH</name>